<gene>
    <name evidence="2" type="ORF">GCM10022394_21530</name>
</gene>
<comment type="caution">
    <text evidence="2">The sequence shown here is derived from an EMBL/GenBank/DDBJ whole genome shotgun (WGS) entry which is preliminary data.</text>
</comment>
<dbReference type="PANTHER" id="PTHR30222:SF12">
    <property type="entry name" value="NORSPERMIDINE SENSOR"/>
    <property type="match status" value="1"/>
</dbReference>
<dbReference type="SUPFAM" id="SSF53850">
    <property type="entry name" value="Periplasmic binding protein-like II"/>
    <property type="match status" value="1"/>
</dbReference>
<dbReference type="CDD" id="cd13590">
    <property type="entry name" value="PBP2_PotD_PotF_like"/>
    <property type="match status" value="1"/>
</dbReference>
<evidence type="ECO:0000313" key="2">
    <source>
        <dbReference type="EMBL" id="GAA3541330.1"/>
    </source>
</evidence>
<evidence type="ECO:0000256" key="1">
    <source>
        <dbReference type="ARBA" id="ARBA00022729"/>
    </source>
</evidence>
<dbReference type="EMBL" id="BAABCX010000002">
    <property type="protein sequence ID" value="GAA3541330.1"/>
    <property type="molecule type" value="Genomic_DNA"/>
</dbReference>
<protein>
    <submittedName>
        <fullName evidence="2">Spermidine/putrescine ABC transporter substrate-binding protein</fullName>
    </submittedName>
</protein>
<dbReference type="Proteomes" id="UP001500795">
    <property type="component" value="Unassembled WGS sequence"/>
</dbReference>
<dbReference type="Gene3D" id="3.40.190.10">
    <property type="entry name" value="Periplasmic binding protein-like II"/>
    <property type="match status" value="2"/>
</dbReference>
<evidence type="ECO:0000313" key="3">
    <source>
        <dbReference type="Proteomes" id="UP001500795"/>
    </source>
</evidence>
<organism evidence="2 3">
    <name type="scientific">Zobellella aerophila</name>
    <dbReference type="NCBI Taxonomy" id="870480"/>
    <lineage>
        <taxon>Bacteria</taxon>
        <taxon>Pseudomonadati</taxon>
        <taxon>Pseudomonadota</taxon>
        <taxon>Gammaproteobacteria</taxon>
        <taxon>Aeromonadales</taxon>
        <taxon>Aeromonadaceae</taxon>
        <taxon>Zobellella</taxon>
    </lineage>
</organism>
<dbReference type="PANTHER" id="PTHR30222">
    <property type="entry name" value="SPERMIDINE/PUTRESCINE-BINDING PERIPLASMIC PROTEIN"/>
    <property type="match status" value="1"/>
</dbReference>
<dbReference type="Pfam" id="PF13416">
    <property type="entry name" value="SBP_bac_8"/>
    <property type="match status" value="1"/>
</dbReference>
<dbReference type="InterPro" id="IPR006059">
    <property type="entry name" value="SBP"/>
</dbReference>
<accession>A0ABP6VXA6</accession>
<reference evidence="3" key="1">
    <citation type="journal article" date="2019" name="Int. J. Syst. Evol. Microbiol.">
        <title>The Global Catalogue of Microorganisms (GCM) 10K type strain sequencing project: providing services to taxonomists for standard genome sequencing and annotation.</title>
        <authorList>
            <consortium name="The Broad Institute Genomics Platform"/>
            <consortium name="The Broad Institute Genome Sequencing Center for Infectious Disease"/>
            <person name="Wu L."/>
            <person name="Ma J."/>
        </authorList>
    </citation>
    <scope>NUCLEOTIDE SEQUENCE [LARGE SCALE GENOMIC DNA]</scope>
    <source>
        <strain evidence="3">JCM 17110</strain>
    </source>
</reference>
<keyword evidence="1" id="KW-0732">Signal</keyword>
<name>A0ABP6VXA6_9GAMM</name>
<proteinExistence type="predicted"/>
<keyword evidence="3" id="KW-1185">Reference proteome</keyword>
<sequence length="355" mass="40455">MTVDVAMIKKHKACVLVWVLFVCFSPSAETLHILNREGYLSDQVTARFEQNTGHRIEQIYYDNEKRRNALLDRADKYNFDLVLVDHNSARIFGARGLFSPLTLEQIPNLDQVPAFRKEQCGQFGAPYFWSTLGILYRADKVQPPPSSWRDLLVPDDHLKGHVGMLDNSLDTLVPPLAMLQQPLDSDDNQVLREAFSLLKAQSSWVLTYEYPRTYIRHDQQADRLYMAQGYSSDRAAMNTFSDQEHWRFVLPDEGTLVRLDCLAIFRHSPHQALATEFLNFLNQPEIAALNAEQTFATPANDAALTLLSGQFGQDSSIFPLVPALQNGQLAPRLDPKNMEIRNRITLAVLKNHETR</sequence>